<accession>A0A2P0HI80</accession>
<keyword evidence="1" id="KW-0472">Membrane</keyword>
<sequence length="74" mass="8551">MIEISWWAIAIGLYLLIGVALLIWIIATDSWGSLFLYPVFAVVIVLGWLPLMIRSIVQEISKAIHKWKRKQKTE</sequence>
<proteinExistence type="predicted"/>
<dbReference type="KEGG" id="ban:BA_4111"/>
<keyword evidence="1" id="KW-1133">Transmembrane helix</keyword>
<keyword evidence="1" id="KW-0812">Transmembrane</keyword>
<gene>
    <name evidence="2" type="ordered locus">BA_4111</name>
</gene>
<reference evidence="2 3" key="1">
    <citation type="journal article" date="2003" name="Nature">
        <title>The genome sequence of Bacillus anthracis Ames and comparison to closely related bacteria.</title>
        <authorList>
            <person name="Read T.D."/>
            <person name="Peterson S.N."/>
            <person name="Tourasse N."/>
            <person name="Baillie L.W."/>
            <person name="Paulsen I.T."/>
            <person name="Nelson K.E."/>
            <person name="Tettelin H."/>
            <person name="Fouts D.E."/>
            <person name="Eisen J.A."/>
            <person name="Gill S.R."/>
            <person name="Holtzapple E.K."/>
            <person name="Okstad O.A."/>
            <person name="Helgason E."/>
            <person name="Rilstone J."/>
            <person name="Wu M."/>
            <person name="Kolonay J.F."/>
            <person name="Beanan M.J."/>
            <person name="Dodson R.J."/>
            <person name="Brinkac L.M."/>
            <person name="Gwinn M."/>
            <person name="DeBoy R.T."/>
            <person name="Madpu R."/>
            <person name="Daugherty S.C."/>
            <person name="Durkin A.S."/>
            <person name="Haft D.H."/>
            <person name="Nelson W.C."/>
            <person name="Peterson J.D."/>
            <person name="Pop M."/>
            <person name="Khouri H.M."/>
            <person name="Radune D."/>
            <person name="Benton J.L."/>
            <person name="Mahamoud Y."/>
            <person name="Jiang L."/>
            <person name="Hance I.R."/>
            <person name="Weidman J.F."/>
            <person name="Berry K.J."/>
            <person name="Plaut R.D."/>
            <person name="Wolf A.M."/>
            <person name="Watkins K.L."/>
            <person name="Nierman W.C."/>
            <person name="Hazen A."/>
            <person name="Cline R."/>
            <person name="Redmond C."/>
            <person name="Thwaite J.E."/>
            <person name="White O."/>
            <person name="Salzberg S.L."/>
            <person name="Thomason B."/>
            <person name="Friedlander A.M."/>
            <person name="Koehler T.M."/>
            <person name="Hanna P.C."/>
            <person name="Kolsto A.B."/>
            <person name="Fraser C.M."/>
        </authorList>
    </citation>
    <scope>NUCLEOTIDE SEQUENCE [LARGE SCALE GENOMIC DNA]</scope>
    <source>
        <strain evidence="3">Ames / isolate Porton</strain>
    </source>
</reference>
<name>A0A2P0HI80_BACAN</name>
<organism evidence="2 3">
    <name type="scientific">Bacillus anthracis</name>
    <name type="common">anthrax bacterium</name>
    <dbReference type="NCBI Taxonomy" id="1392"/>
    <lineage>
        <taxon>Bacteria</taxon>
        <taxon>Bacillati</taxon>
        <taxon>Bacillota</taxon>
        <taxon>Bacilli</taxon>
        <taxon>Bacillales</taxon>
        <taxon>Bacillaceae</taxon>
        <taxon>Bacillus</taxon>
        <taxon>Bacillus cereus group</taxon>
    </lineage>
</organism>
<evidence type="ECO:0000313" key="3">
    <source>
        <dbReference type="Proteomes" id="UP000000427"/>
    </source>
</evidence>
<evidence type="ECO:0000256" key="1">
    <source>
        <dbReference type="SAM" id="Phobius"/>
    </source>
</evidence>
<dbReference type="Proteomes" id="UP000000427">
    <property type="component" value="Chromosome"/>
</dbReference>
<dbReference type="AlphaFoldDB" id="A0A2P0HI80"/>
<protein>
    <submittedName>
        <fullName evidence="2">Prophage LambdaBa02, membrane protein</fullName>
    </submittedName>
</protein>
<evidence type="ECO:0000313" key="2">
    <source>
        <dbReference type="EMBL" id="AAP27836.1"/>
    </source>
</evidence>
<dbReference type="EMBL" id="AE016879">
    <property type="protein sequence ID" value="AAP27836.1"/>
    <property type="molecule type" value="Genomic_DNA"/>
</dbReference>
<feature type="transmembrane region" description="Helical" evidence="1">
    <location>
        <begin position="6"/>
        <end position="27"/>
    </location>
</feature>
<feature type="transmembrane region" description="Helical" evidence="1">
    <location>
        <begin position="34"/>
        <end position="53"/>
    </location>
</feature>